<proteinExistence type="predicted"/>
<dbReference type="EMBL" id="QVQT01000006">
    <property type="protein sequence ID" value="RFU15268.1"/>
    <property type="molecule type" value="Genomic_DNA"/>
</dbReference>
<organism evidence="1 2">
    <name type="scientific">Paracidobacterium acidisoli</name>
    <dbReference type="NCBI Taxonomy" id="2303751"/>
    <lineage>
        <taxon>Bacteria</taxon>
        <taxon>Pseudomonadati</taxon>
        <taxon>Acidobacteriota</taxon>
        <taxon>Terriglobia</taxon>
        <taxon>Terriglobales</taxon>
        <taxon>Acidobacteriaceae</taxon>
        <taxon>Paracidobacterium</taxon>
    </lineage>
</organism>
<dbReference type="AlphaFoldDB" id="A0A372IK58"/>
<protein>
    <recommendedName>
        <fullName evidence="3">Bacterial Ig-like domain-containing protein</fullName>
    </recommendedName>
</protein>
<dbReference type="InterPro" id="IPR013783">
    <property type="entry name" value="Ig-like_fold"/>
</dbReference>
<dbReference type="Gene3D" id="2.60.40.10">
    <property type="entry name" value="Immunoglobulins"/>
    <property type="match status" value="1"/>
</dbReference>
<keyword evidence="2" id="KW-1185">Reference proteome</keyword>
<gene>
    <name evidence="1" type="ORF">D0Y96_16385</name>
</gene>
<name>A0A372IK58_9BACT</name>
<evidence type="ECO:0000313" key="1">
    <source>
        <dbReference type="EMBL" id="RFU15268.1"/>
    </source>
</evidence>
<accession>A0A372IK58</accession>
<evidence type="ECO:0000313" key="2">
    <source>
        <dbReference type="Proteomes" id="UP000264702"/>
    </source>
</evidence>
<reference evidence="1 2" key="1">
    <citation type="submission" date="2018-08" db="EMBL/GenBank/DDBJ databases">
        <title>Acidipila sp. 4G-K13, an acidobacterium isolated from forest soil.</title>
        <authorList>
            <person name="Gao Z.-H."/>
            <person name="Qiu L.-H."/>
        </authorList>
    </citation>
    <scope>NUCLEOTIDE SEQUENCE [LARGE SCALE GENOMIC DNA]</scope>
    <source>
        <strain evidence="1 2">4G-K13</strain>
    </source>
</reference>
<comment type="caution">
    <text evidence="1">The sequence shown here is derived from an EMBL/GenBank/DDBJ whole genome shotgun (WGS) entry which is preliminary data.</text>
</comment>
<dbReference type="Proteomes" id="UP000264702">
    <property type="component" value="Unassembled WGS sequence"/>
</dbReference>
<evidence type="ECO:0008006" key="3">
    <source>
        <dbReference type="Google" id="ProtNLM"/>
    </source>
</evidence>
<sequence>MATASLIPGLHAITARYSGDGNYAAVTTSVLGFTVTQSSVPLTAATTAAVMPGVPPTLTAQLGAAGEQPVPTGKVTLSVLENNVPSPVSSQTFTLSGNPPFQLSATVNTAAHPLVPGKYSAFWSYSGDAVSAPATSSAVLSIRARTL</sequence>